<accession>A0A370FDU0</accession>
<evidence type="ECO:0000256" key="1">
    <source>
        <dbReference type="SAM" id="MobiDB-lite"/>
    </source>
</evidence>
<feature type="region of interest" description="Disordered" evidence="1">
    <location>
        <begin position="50"/>
        <end position="70"/>
    </location>
</feature>
<sequence>MTLRRFALAIAFGLTMAASAQVMAQSVLYVARPAIALSVSDRTASRQPPVEFTVTMPGGKTTTATAAPQVGGERAGTVHYPSDFGNAGMHVGDYSWTARIAGKVVMRGNFSYRPSKDGQLLFVPS</sequence>
<dbReference type="AlphaFoldDB" id="A0A370FDU0"/>
<evidence type="ECO:0000313" key="4">
    <source>
        <dbReference type="Proteomes" id="UP000255265"/>
    </source>
</evidence>
<name>A0A370FDU0_9BURK</name>
<dbReference type="Proteomes" id="UP000255265">
    <property type="component" value="Unassembled WGS sequence"/>
</dbReference>
<dbReference type="OrthoDB" id="8820955at2"/>
<evidence type="ECO:0000256" key="2">
    <source>
        <dbReference type="SAM" id="SignalP"/>
    </source>
</evidence>
<feature type="chain" id="PRO_5016876227" evidence="2">
    <location>
        <begin position="25"/>
        <end position="125"/>
    </location>
</feature>
<dbReference type="EMBL" id="QQAV01000006">
    <property type="protein sequence ID" value="RDI23413.1"/>
    <property type="molecule type" value="Genomic_DNA"/>
</dbReference>
<keyword evidence="2" id="KW-0732">Signal</keyword>
<keyword evidence="4" id="KW-1185">Reference proteome</keyword>
<evidence type="ECO:0000313" key="3">
    <source>
        <dbReference type="EMBL" id="RDI23413.1"/>
    </source>
</evidence>
<feature type="signal peptide" evidence="2">
    <location>
        <begin position="1"/>
        <end position="24"/>
    </location>
</feature>
<proteinExistence type="predicted"/>
<reference evidence="3 4" key="1">
    <citation type="submission" date="2018-07" db="EMBL/GenBank/DDBJ databases">
        <title>Genomic Encyclopedia of Type Strains, Phase IV (KMG-IV): sequencing the most valuable type-strain genomes for metagenomic binning, comparative biology and taxonomic classification.</title>
        <authorList>
            <person name="Goeker M."/>
        </authorList>
    </citation>
    <scope>NUCLEOTIDE SEQUENCE [LARGE SCALE GENOMIC DNA]</scope>
    <source>
        <strain evidence="3 4">DSM 21352</strain>
    </source>
</reference>
<gene>
    <name evidence="3" type="ORF">DFR41_106118</name>
</gene>
<organism evidence="3 4">
    <name type="scientific">Pseudacidovorax intermedius</name>
    <dbReference type="NCBI Taxonomy" id="433924"/>
    <lineage>
        <taxon>Bacteria</taxon>
        <taxon>Pseudomonadati</taxon>
        <taxon>Pseudomonadota</taxon>
        <taxon>Betaproteobacteria</taxon>
        <taxon>Burkholderiales</taxon>
        <taxon>Comamonadaceae</taxon>
        <taxon>Pseudacidovorax</taxon>
    </lineage>
</organism>
<dbReference type="STRING" id="433924.NS331_01400"/>
<protein>
    <submittedName>
        <fullName evidence="3">Uncharacterized protein</fullName>
    </submittedName>
</protein>
<dbReference type="RefSeq" id="WP_147284369.1">
    <property type="nucleotide sequence ID" value="NZ_QQAV01000006.1"/>
</dbReference>
<comment type="caution">
    <text evidence="3">The sequence shown here is derived from an EMBL/GenBank/DDBJ whole genome shotgun (WGS) entry which is preliminary data.</text>
</comment>